<dbReference type="PANTHER" id="PTHR11566">
    <property type="entry name" value="DYNAMIN"/>
    <property type="match status" value="1"/>
</dbReference>
<dbReference type="SMART" id="SM00053">
    <property type="entry name" value="DYNc"/>
    <property type="match status" value="1"/>
</dbReference>
<feature type="domain" description="Dynamin GTPase" evidence="1">
    <location>
        <begin position="1"/>
        <end position="143"/>
    </location>
</feature>
<dbReference type="SUPFAM" id="SSF52540">
    <property type="entry name" value="P-loop containing nucleoside triphosphate hydrolases"/>
    <property type="match status" value="1"/>
</dbReference>
<accession>A0AAP0FDK5</accession>
<dbReference type="InterPro" id="IPR001401">
    <property type="entry name" value="Dynamin_GTPase"/>
</dbReference>
<gene>
    <name evidence="2" type="ORF">Syun_023896</name>
</gene>
<dbReference type="GO" id="GO:0016020">
    <property type="term" value="C:membrane"/>
    <property type="evidence" value="ECO:0007669"/>
    <property type="project" value="TreeGrafter"/>
</dbReference>
<dbReference type="Proteomes" id="UP001420932">
    <property type="component" value="Unassembled WGS sequence"/>
</dbReference>
<keyword evidence="3" id="KW-1185">Reference proteome</keyword>
<dbReference type="GO" id="GO:0005525">
    <property type="term" value="F:GTP binding"/>
    <property type="evidence" value="ECO:0007669"/>
    <property type="project" value="InterPro"/>
</dbReference>
<dbReference type="AlphaFoldDB" id="A0AAP0FDK5"/>
<dbReference type="PANTHER" id="PTHR11566:SF159">
    <property type="entry name" value="PHRAGMOPLASTIN DRP1A"/>
    <property type="match status" value="1"/>
</dbReference>
<evidence type="ECO:0000313" key="2">
    <source>
        <dbReference type="EMBL" id="KAK9107885.1"/>
    </source>
</evidence>
<dbReference type="Gene3D" id="3.40.50.300">
    <property type="entry name" value="P-loop containing nucleotide triphosphate hydrolases"/>
    <property type="match status" value="1"/>
</dbReference>
<comment type="caution">
    <text evidence="2">The sequence shown here is derived from an EMBL/GenBank/DDBJ whole genome shotgun (WGS) entry which is preliminary data.</text>
</comment>
<dbReference type="Pfam" id="PF00350">
    <property type="entry name" value="Dynamin_N"/>
    <property type="match status" value="1"/>
</dbReference>
<evidence type="ECO:0000313" key="3">
    <source>
        <dbReference type="Proteomes" id="UP001420932"/>
    </source>
</evidence>
<evidence type="ECO:0000259" key="1">
    <source>
        <dbReference type="SMART" id="SM00053"/>
    </source>
</evidence>
<protein>
    <recommendedName>
        <fullName evidence="1">Dynamin GTPase domain-containing protein</fullName>
    </recommendedName>
</protein>
<proteinExistence type="predicted"/>
<dbReference type="GO" id="GO:0008017">
    <property type="term" value="F:microtubule binding"/>
    <property type="evidence" value="ECO:0007669"/>
    <property type="project" value="TreeGrafter"/>
</dbReference>
<name>A0AAP0FDK5_9MAGN</name>
<dbReference type="InterPro" id="IPR027417">
    <property type="entry name" value="P-loop_NTPase"/>
</dbReference>
<reference evidence="2 3" key="1">
    <citation type="submission" date="2024-01" db="EMBL/GenBank/DDBJ databases">
        <title>Genome assemblies of Stephania.</title>
        <authorList>
            <person name="Yang L."/>
        </authorList>
    </citation>
    <scope>NUCLEOTIDE SEQUENCE [LARGE SCALE GENOMIC DNA]</scope>
    <source>
        <strain evidence="2">YNDBR</strain>
        <tissue evidence="2">Leaf</tissue>
    </source>
</reference>
<organism evidence="2 3">
    <name type="scientific">Stephania yunnanensis</name>
    <dbReference type="NCBI Taxonomy" id="152371"/>
    <lineage>
        <taxon>Eukaryota</taxon>
        <taxon>Viridiplantae</taxon>
        <taxon>Streptophyta</taxon>
        <taxon>Embryophyta</taxon>
        <taxon>Tracheophyta</taxon>
        <taxon>Spermatophyta</taxon>
        <taxon>Magnoliopsida</taxon>
        <taxon>Ranunculales</taxon>
        <taxon>Menispermaceae</taxon>
        <taxon>Menispermoideae</taxon>
        <taxon>Cissampelideae</taxon>
        <taxon>Stephania</taxon>
    </lineage>
</organism>
<sequence>MKISIKYSTDVLVPYHPVVNLTMIDLPGLTKVVIEGQPDSILQEIENMVRSFIEKVYTLCIALKGILAFTTFWRTKILQPLDAIKISREVDPKGERTFGVLTKIDLMDKGTNAVDILEGKSYRLQFPWIGVVNRSQADSLHCHMK</sequence>
<dbReference type="InterPro" id="IPR022812">
    <property type="entry name" value="Dynamin"/>
</dbReference>
<dbReference type="GO" id="GO:0003924">
    <property type="term" value="F:GTPase activity"/>
    <property type="evidence" value="ECO:0007669"/>
    <property type="project" value="InterPro"/>
</dbReference>
<dbReference type="InterPro" id="IPR045063">
    <property type="entry name" value="Dynamin_N"/>
</dbReference>
<dbReference type="GO" id="GO:0005874">
    <property type="term" value="C:microtubule"/>
    <property type="evidence" value="ECO:0007669"/>
    <property type="project" value="TreeGrafter"/>
</dbReference>
<dbReference type="PRINTS" id="PR00195">
    <property type="entry name" value="DYNAMIN"/>
</dbReference>
<dbReference type="EMBL" id="JBBNAF010000010">
    <property type="protein sequence ID" value="KAK9107885.1"/>
    <property type="molecule type" value="Genomic_DNA"/>
</dbReference>
<dbReference type="GO" id="GO:0005737">
    <property type="term" value="C:cytoplasm"/>
    <property type="evidence" value="ECO:0007669"/>
    <property type="project" value="TreeGrafter"/>
</dbReference>